<proteinExistence type="predicted"/>
<reference evidence="2" key="2">
    <citation type="journal article" date="2017" name="Nat. Plants">
        <title>The Aegilops tauschii genome reveals multiple impacts of transposons.</title>
        <authorList>
            <person name="Zhao G."/>
            <person name="Zou C."/>
            <person name="Li K."/>
            <person name="Wang K."/>
            <person name="Li T."/>
            <person name="Gao L."/>
            <person name="Zhang X."/>
            <person name="Wang H."/>
            <person name="Yang Z."/>
            <person name="Liu X."/>
            <person name="Jiang W."/>
            <person name="Mao L."/>
            <person name="Kong X."/>
            <person name="Jiao Y."/>
            <person name="Jia J."/>
        </authorList>
    </citation>
    <scope>NUCLEOTIDE SEQUENCE [LARGE SCALE GENOMIC DNA]</scope>
    <source>
        <strain evidence="2">cv. AL8/78</strain>
    </source>
</reference>
<dbReference type="Proteomes" id="UP000015105">
    <property type="component" value="Chromosome 1D"/>
</dbReference>
<reference evidence="1" key="3">
    <citation type="journal article" date="2017" name="Nature">
        <title>Genome sequence of the progenitor of the wheat D genome Aegilops tauschii.</title>
        <authorList>
            <person name="Luo M.C."/>
            <person name="Gu Y.Q."/>
            <person name="Puiu D."/>
            <person name="Wang H."/>
            <person name="Twardziok S.O."/>
            <person name="Deal K.R."/>
            <person name="Huo N."/>
            <person name="Zhu T."/>
            <person name="Wang L."/>
            <person name="Wang Y."/>
            <person name="McGuire P.E."/>
            <person name="Liu S."/>
            <person name="Long H."/>
            <person name="Ramasamy R.K."/>
            <person name="Rodriguez J.C."/>
            <person name="Van S.L."/>
            <person name="Yuan L."/>
            <person name="Wang Z."/>
            <person name="Xia Z."/>
            <person name="Xiao L."/>
            <person name="Anderson O.D."/>
            <person name="Ouyang S."/>
            <person name="Liang Y."/>
            <person name="Zimin A.V."/>
            <person name="Pertea G."/>
            <person name="Qi P."/>
            <person name="Bennetzen J.L."/>
            <person name="Dai X."/>
            <person name="Dawson M.W."/>
            <person name="Muller H.G."/>
            <person name="Kugler K."/>
            <person name="Rivarola-Duarte L."/>
            <person name="Spannagl M."/>
            <person name="Mayer K.F.X."/>
            <person name="Lu F.H."/>
            <person name="Bevan M.W."/>
            <person name="Leroy P."/>
            <person name="Li P."/>
            <person name="You F.M."/>
            <person name="Sun Q."/>
            <person name="Liu Z."/>
            <person name="Lyons E."/>
            <person name="Wicker T."/>
            <person name="Salzberg S.L."/>
            <person name="Devos K.M."/>
            <person name="Dvorak J."/>
        </authorList>
    </citation>
    <scope>NUCLEOTIDE SEQUENCE [LARGE SCALE GENOMIC DNA]</scope>
    <source>
        <strain evidence="1">cv. AL8/78</strain>
    </source>
</reference>
<reference evidence="1" key="5">
    <citation type="journal article" date="2021" name="G3 (Bethesda)">
        <title>Aegilops tauschii genome assembly Aet v5.0 features greater sequence contiguity and improved annotation.</title>
        <authorList>
            <person name="Wang L."/>
            <person name="Zhu T."/>
            <person name="Rodriguez J.C."/>
            <person name="Deal K.R."/>
            <person name="Dubcovsky J."/>
            <person name="McGuire P.E."/>
            <person name="Lux T."/>
            <person name="Spannagl M."/>
            <person name="Mayer K.F.X."/>
            <person name="Baldrich P."/>
            <person name="Meyers B.C."/>
            <person name="Huo N."/>
            <person name="Gu Y.Q."/>
            <person name="Zhou H."/>
            <person name="Devos K.M."/>
            <person name="Bennetzen J.L."/>
            <person name="Unver T."/>
            <person name="Budak H."/>
            <person name="Gulick P.J."/>
            <person name="Galiba G."/>
            <person name="Kalapos B."/>
            <person name="Nelson D.R."/>
            <person name="Li P."/>
            <person name="You F.M."/>
            <person name="Luo M.C."/>
            <person name="Dvorak J."/>
        </authorList>
    </citation>
    <scope>NUCLEOTIDE SEQUENCE [LARGE SCALE GENOMIC DNA]</scope>
    <source>
        <strain evidence="1">cv. AL8/78</strain>
    </source>
</reference>
<accession>A0A453A3E8</accession>
<reference evidence="2" key="1">
    <citation type="journal article" date="2014" name="Science">
        <title>Ancient hybridizations among the ancestral genomes of bread wheat.</title>
        <authorList>
            <consortium name="International Wheat Genome Sequencing Consortium,"/>
            <person name="Marcussen T."/>
            <person name="Sandve S.R."/>
            <person name="Heier L."/>
            <person name="Spannagl M."/>
            <person name="Pfeifer M."/>
            <person name="Jakobsen K.S."/>
            <person name="Wulff B.B."/>
            <person name="Steuernagel B."/>
            <person name="Mayer K.F."/>
            <person name="Olsen O.A."/>
        </authorList>
    </citation>
    <scope>NUCLEOTIDE SEQUENCE [LARGE SCALE GENOMIC DNA]</scope>
    <source>
        <strain evidence="2">cv. AL8/78</strain>
    </source>
</reference>
<name>A0A453A3E8_AEGTS</name>
<keyword evidence="2" id="KW-1185">Reference proteome</keyword>
<reference evidence="1" key="4">
    <citation type="submission" date="2019-03" db="UniProtKB">
        <authorList>
            <consortium name="EnsemblPlants"/>
        </authorList>
    </citation>
    <scope>IDENTIFICATION</scope>
</reference>
<dbReference type="Gramene" id="AET1Gv21022500.1">
    <property type="protein sequence ID" value="AET1Gv21022500.1"/>
    <property type="gene ID" value="AET1Gv21022500"/>
</dbReference>
<evidence type="ECO:0000313" key="2">
    <source>
        <dbReference type="Proteomes" id="UP000015105"/>
    </source>
</evidence>
<dbReference type="EnsemblPlants" id="AET1Gv21022500.1">
    <property type="protein sequence ID" value="AET1Gv21022500.1"/>
    <property type="gene ID" value="AET1Gv21022500"/>
</dbReference>
<organism evidence="1 2">
    <name type="scientific">Aegilops tauschii subsp. strangulata</name>
    <name type="common">Goatgrass</name>
    <dbReference type="NCBI Taxonomy" id="200361"/>
    <lineage>
        <taxon>Eukaryota</taxon>
        <taxon>Viridiplantae</taxon>
        <taxon>Streptophyta</taxon>
        <taxon>Embryophyta</taxon>
        <taxon>Tracheophyta</taxon>
        <taxon>Spermatophyta</taxon>
        <taxon>Magnoliopsida</taxon>
        <taxon>Liliopsida</taxon>
        <taxon>Poales</taxon>
        <taxon>Poaceae</taxon>
        <taxon>BOP clade</taxon>
        <taxon>Pooideae</taxon>
        <taxon>Triticodae</taxon>
        <taxon>Triticeae</taxon>
        <taxon>Triticinae</taxon>
        <taxon>Aegilops</taxon>
    </lineage>
</organism>
<dbReference type="AlphaFoldDB" id="A0A453A3E8"/>
<protein>
    <submittedName>
        <fullName evidence="1">Uncharacterized protein</fullName>
    </submittedName>
</protein>
<evidence type="ECO:0000313" key="1">
    <source>
        <dbReference type="EnsemblPlants" id="AET1Gv21022500.1"/>
    </source>
</evidence>
<sequence length="72" mass="7778">MTPSLSRIKVCMLCGIRGPLHLFFLGDERPIHQTVHLLLVGSVCYVPCGGGQMHASRGIRPCHPPQSCAVVV</sequence>